<proteinExistence type="predicted"/>
<dbReference type="AlphaFoldDB" id="A0A4Y2CEM0"/>
<dbReference type="Proteomes" id="UP000499080">
    <property type="component" value="Unassembled WGS sequence"/>
</dbReference>
<sequence>MSAEFRSTQRNRNAFRSTPYVCLSLALQSTLLPFRLRKAIDAADGISAFCHKPSFLRLDAATGSETLLKGKPLRMLQTDPSSASDYDANRRPSFPNNTSKK</sequence>
<organism evidence="2 3">
    <name type="scientific">Araneus ventricosus</name>
    <name type="common">Orbweaver spider</name>
    <name type="synonym">Epeira ventricosa</name>
    <dbReference type="NCBI Taxonomy" id="182803"/>
    <lineage>
        <taxon>Eukaryota</taxon>
        <taxon>Metazoa</taxon>
        <taxon>Ecdysozoa</taxon>
        <taxon>Arthropoda</taxon>
        <taxon>Chelicerata</taxon>
        <taxon>Arachnida</taxon>
        <taxon>Araneae</taxon>
        <taxon>Araneomorphae</taxon>
        <taxon>Entelegynae</taxon>
        <taxon>Araneoidea</taxon>
        <taxon>Araneidae</taxon>
        <taxon>Araneus</taxon>
    </lineage>
</organism>
<accession>A0A4Y2CEM0</accession>
<name>A0A4Y2CEM0_ARAVE</name>
<evidence type="ECO:0000313" key="2">
    <source>
        <dbReference type="EMBL" id="GBM02197.1"/>
    </source>
</evidence>
<reference evidence="2 3" key="1">
    <citation type="journal article" date="2019" name="Sci. Rep.">
        <title>Orb-weaving spider Araneus ventricosus genome elucidates the spidroin gene catalogue.</title>
        <authorList>
            <person name="Kono N."/>
            <person name="Nakamura H."/>
            <person name="Ohtoshi R."/>
            <person name="Moran D.A.P."/>
            <person name="Shinohara A."/>
            <person name="Yoshida Y."/>
            <person name="Fujiwara M."/>
            <person name="Mori M."/>
            <person name="Tomita M."/>
            <person name="Arakawa K."/>
        </authorList>
    </citation>
    <scope>NUCLEOTIDE SEQUENCE [LARGE SCALE GENOMIC DNA]</scope>
</reference>
<comment type="caution">
    <text evidence="2">The sequence shown here is derived from an EMBL/GenBank/DDBJ whole genome shotgun (WGS) entry which is preliminary data.</text>
</comment>
<dbReference type="EMBL" id="BGPR01000177">
    <property type="protein sequence ID" value="GBM02197.1"/>
    <property type="molecule type" value="Genomic_DNA"/>
</dbReference>
<protein>
    <submittedName>
        <fullName evidence="2">Uncharacterized protein</fullName>
    </submittedName>
</protein>
<keyword evidence="3" id="KW-1185">Reference proteome</keyword>
<feature type="region of interest" description="Disordered" evidence="1">
    <location>
        <begin position="73"/>
        <end position="101"/>
    </location>
</feature>
<gene>
    <name evidence="2" type="ORF">AVEN_190613_1</name>
</gene>
<evidence type="ECO:0000256" key="1">
    <source>
        <dbReference type="SAM" id="MobiDB-lite"/>
    </source>
</evidence>
<evidence type="ECO:0000313" key="3">
    <source>
        <dbReference type="Proteomes" id="UP000499080"/>
    </source>
</evidence>